<gene>
    <name evidence="1" type="ORF">GHK24_09250</name>
</gene>
<protein>
    <submittedName>
        <fullName evidence="1">2'-5' RNA ligase family protein</fullName>
    </submittedName>
</protein>
<dbReference type="Pfam" id="PF13563">
    <property type="entry name" value="2_5_RNA_ligase2"/>
    <property type="match status" value="1"/>
</dbReference>
<dbReference type="GO" id="GO:0016874">
    <property type="term" value="F:ligase activity"/>
    <property type="evidence" value="ECO:0007669"/>
    <property type="project" value="UniProtKB-KW"/>
</dbReference>
<dbReference type="Proteomes" id="UP000480275">
    <property type="component" value="Unassembled WGS sequence"/>
</dbReference>
<comment type="caution">
    <text evidence="1">The sequence shown here is derived from an EMBL/GenBank/DDBJ whole genome shotgun (WGS) entry which is preliminary data.</text>
</comment>
<reference evidence="1 2" key="1">
    <citation type="submission" date="2019-10" db="EMBL/GenBank/DDBJ databases">
        <title>Whole-genome sequence of the purple nonsulfur photosynthetic bacterium Rhodocyclus tenuis.</title>
        <authorList>
            <person name="Kyndt J.A."/>
            <person name="Meyer T.E."/>
        </authorList>
    </citation>
    <scope>NUCLEOTIDE SEQUENCE [LARGE SCALE GENOMIC DNA]</scope>
    <source>
        <strain evidence="1 2">DSM 110</strain>
    </source>
</reference>
<dbReference type="AlphaFoldDB" id="A0A6L5JY42"/>
<dbReference type="Gene3D" id="3.90.1140.10">
    <property type="entry name" value="Cyclic phosphodiesterase"/>
    <property type="match status" value="1"/>
</dbReference>
<organism evidence="1 2">
    <name type="scientific">Rhodocyclus tenuis</name>
    <name type="common">Rhodospirillum tenue</name>
    <dbReference type="NCBI Taxonomy" id="1066"/>
    <lineage>
        <taxon>Bacteria</taxon>
        <taxon>Pseudomonadati</taxon>
        <taxon>Pseudomonadota</taxon>
        <taxon>Betaproteobacteria</taxon>
        <taxon>Rhodocyclales</taxon>
        <taxon>Rhodocyclaceae</taxon>
        <taxon>Rhodocyclus</taxon>
    </lineage>
</organism>
<sequence length="209" mass="23545">MRTHFSRPPLTVALEDRDYPEWRRGRERYGIWMIDADTAPVRERVAQARQTLDGLFTPHRRLAHITLFICGFINEPAQLDDDFDSAMLARQRTQLANARIAPFTLHIGGIDSFDSAAFLHVTDRAGGLRRIRAALTVGQTEVCPGRYTPHLTVGLYRAAFAKREVRQRMAPLATLPPLDLTVRDIVFAGYAAKELDGPLEVIERLPLGD</sequence>
<dbReference type="EMBL" id="WIXJ01000006">
    <property type="protein sequence ID" value="MQY51961.1"/>
    <property type="molecule type" value="Genomic_DNA"/>
</dbReference>
<keyword evidence="1" id="KW-0436">Ligase</keyword>
<name>A0A6L5JY42_RHOTE</name>
<dbReference type="OrthoDB" id="5540889at2"/>
<dbReference type="SUPFAM" id="SSF55144">
    <property type="entry name" value="LigT-like"/>
    <property type="match status" value="1"/>
</dbReference>
<accession>A0A6L5JY42</accession>
<evidence type="ECO:0000313" key="2">
    <source>
        <dbReference type="Proteomes" id="UP000480275"/>
    </source>
</evidence>
<evidence type="ECO:0000313" key="1">
    <source>
        <dbReference type="EMBL" id="MQY51961.1"/>
    </source>
</evidence>
<proteinExistence type="predicted"/>
<dbReference type="InterPro" id="IPR009097">
    <property type="entry name" value="Cyclic_Pdiesterase"/>
</dbReference>